<evidence type="ECO:0000259" key="1">
    <source>
        <dbReference type="Pfam" id="PF17128"/>
    </source>
</evidence>
<dbReference type="EMBL" id="DPVV01000543">
    <property type="protein sequence ID" value="HCL04003.1"/>
    <property type="molecule type" value="Genomic_DNA"/>
</dbReference>
<dbReference type="InterPro" id="IPR011990">
    <property type="entry name" value="TPR-like_helical_dom_sf"/>
</dbReference>
<feature type="non-terminal residue" evidence="2">
    <location>
        <position position="738"/>
    </location>
</feature>
<gene>
    <name evidence="2" type="ORF">DHW61_16615</name>
</gene>
<organism evidence="2 3">
    <name type="scientific">Lachnoclostridium phytofermentans</name>
    <dbReference type="NCBI Taxonomy" id="66219"/>
    <lineage>
        <taxon>Bacteria</taxon>
        <taxon>Bacillati</taxon>
        <taxon>Bacillota</taxon>
        <taxon>Clostridia</taxon>
        <taxon>Lachnospirales</taxon>
        <taxon>Lachnospiraceae</taxon>
    </lineage>
</organism>
<sequence length="738" mass="85770">MNQQEIVRIWEEDVVIPTYLVGEPDKNPMFLEKRVYQGSTGKVYPLPVIEKIHDELVDKTYRAVYLENEYLKIMILPELGGRIQRAYDKTNQYDFVYYNEVIKPALVGLTGPWISGGIEFNWPQHHRPTTFSPVQYTLEENHDGSKTLIVSETDTMYGTKNIARFTLHQGKAYLEIKGQLYNRTSIPQTFLWWANPAVAVNEHTYSVFPPDVHAVYDHGKRDVSTFPIATGTYYKMDYSKGVDISRYKNIPVPTSYMAYQSNYDFVGGYDEEKKAGLLHIADHHISPGKKQWTWGCGDFGKAWDKNLTDENGPYIELMTGVYTENQPDFTWLKPMEEKEFTQYFLPYKEVGMVKSAQICGALGVEYTDDSQHTEITCTLYMTSEYENLSLRVYENNSLICERAIQKLSPLITYKETFPVELGSKLDETKKESTNYLKNLYVQLLNNKGEVLLSYAPEQGEEEIPEPAKPVLEPEKVEDLEELFMIGMHLEQYRHATYEPEAYYLEGLRRSPKDIRLNTAYGTLLFRRGLWSEAKNYFTTAIDQLMKYNKNPYDSEALYLKGICCFYEESYEEAYALFRKAAWSKEQQENSLYYASAILTREGEYKKALELVEHALIFNSHNHKARGLKATLLRYLGNYTLAKEYIADTLEIDPFEYRSLFELYLIDKECNNTIDDNTRKGSNEVLDDFLRKISFVPNLYLELAYDYAETGCNVEALNVLSYYHLDHPMILYSSAYFSY</sequence>
<dbReference type="Proteomes" id="UP000262969">
    <property type="component" value="Unassembled WGS sequence"/>
</dbReference>
<comment type="caution">
    <text evidence="2">The sequence shown here is derived from an EMBL/GenBank/DDBJ whole genome shotgun (WGS) entry which is preliminary data.</text>
</comment>
<evidence type="ECO:0000313" key="2">
    <source>
        <dbReference type="EMBL" id="HCL04003.1"/>
    </source>
</evidence>
<dbReference type="AlphaFoldDB" id="A0A3D2XBM7"/>
<proteinExistence type="predicted"/>
<dbReference type="SUPFAM" id="SSF48452">
    <property type="entry name" value="TPR-like"/>
    <property type="match status" value="1"/>
</dbReference>
<feature type="domain" description="DUF5107" evidence="1">
    <location>
        <begin position="42"/>
        <end position="343"/>
    </location>
</feature>
<protein>
    <submittedName>
        <fullName evidence="2">DUF5107 domain-containing protein</fullName>
    </submittedName>
</protein>
<name>A0A3D2XBM7_9FIRM</name>
<accession>A0A3D2XBM7</accession>
<dbReference type="Pfam" id="PF17128">
    <property type="entry name" value="DUF5107"/>
    <property type="match status" value="1"/>
</dbReference>
<dbReference type="InterPro" id="IPR019734">
    <property type="entry name" value="TPR_rpt"/>
</dbReference>
<reference evidence="2 3" key="1">
    <citation type="journal article" date="2018" name="Nat. Biotechnol.">
        <title>A standardized bacterial taxonomy based on genome phylogeny substantially revises the tree of life.</title>
        <authorList>
            <person name="Parks D.H."/>
            <person name="Chuvochina M."/>
            <person name="Waite D.W."/>
            <person name="Rinke C."/>
            <person name="Skarshewski A."/>
            <person name="Chaumeil P.A."/>
            <person name="Hugenholtz P."/>
        </authorList>
    </citation>
    <scope>NUCLEOTIDE SEQUENCE [LARGE SCALE GENOMIC DNA]</scope>
    <source>
        <strain evidence="2">UBA11728</strain>
    </source>
</reference>
<dbReference type="InterPro" id="IPR033396">
    <property type="entry name" value="DUF5107"/>
</dbReference>
<evidence type="ECO:0000313" key="3">
    <source>
        <dbReference type="Proteomes" id="UP000262969"/>
    </source>
</evidence>
<dbReference type="SMART" id="SM00028">
    <property type="entry name" value="TPR"/>
    <property type="match status" value="3"/>
</dbReference>
<dbReference type="Gene3D" id="1.25.40.10">
    <property type="entry name" value="Tetratricopeptide repeat domain"/>
    <property type="match status" value="1"/>
</dbReference>